<evidence type="ECO:0000313" key="3">
    <source>
        <dbReference type="EMBL" id="TDX30768.1"/>
    </source>
</evidence>
<keyword evidence="1" id="KW-1188">Viral release from host cell</keyword>
<dbReference type="InterPro" id="IPR038713">
    <property type="entry name" value="Terminase_Gp1_N_sf"/>
</dbReference>
<dbReference type="PANTHER" id="PTHR41328:SF2">
    <property type="entry name" value="TERMINASE SMALL SUBUNIT"/>
    <property type="match status" value="1"/>
</dbReference>
<accession>A0A4R8FVC9</accession>
<keyword evidence="2" id="KW-0231">Viral genome packaging</keyword>
<dbReference type="InterPro" id="IPR005335">
    <property type="entry name" value="Terminase_ssu"/>
</dbReference>
<dbReference type="Proteomes" id="UP000294489">
    <property type="component" value="Unassembled WGS sequence"/>
</dbReference>
<dbReference type="Gene3D" id="1.10.10.1400">
    <property type="entry name" value="Terminase, small subunit, N-terminal DNA-binding domain, HTH motif"/>
    <property type="match status" value="1"/>
</dbReference>
<dbReference type="Pfam" id="PF03592">
    <property type="entry name" value="Terminase_2"/>
    <property type="match status" value="1"/>
</dbReference>
<dbReference type="OrthoDB" id="8227562at2"/>
<evidence type="ECO:0000256" key="2">
    <source>
        <dbReference type="ARBA" id="ARBA00023219"/>
    </source>
</evidence>
<comment type="caution">
    <text evidence="3">The sequence shown here is derived from an EMBL/GenBank/DDBJ whole genome shotgun (WGS) entry which is preliminary data.</text>
</comment>
<name>A0A4R8FVC9_9GAMM</name>
<dbReference type="PANTHER" id="PTHR41328">
    <property type="entry name" value="TERMINASE SMALL SUBUNIT-RELATED"/>
    <property type="match status" value="1"/>
</dbReference>
<dbReference type="AlphaFoldDB" id="A0A4R8FVC9"/>
<gene>
    <name evidence="3" type="ORF">DFO67_10423</name>
</gene>
<organism evidence="3 4">
    <name type="scientific">Modicisalibacter xianhensis</name>
    <dbReference type="NCBI Taxonomy" id="442341"/>
    <lineage>
        <taxon>Bacteria</taxon>
        <taxon>Pseudomonadati</taxon>
        <taxon>Pseudomonadota</taxon>
        <taxon>Gammaproteobacteria</taxon>
        <taxon>Oceanospirillales</taxon>
        <taxon>Halomonadaceae</taxon>
        <taxon>Modicisalibacter</taxon>
    </lineage>
</organism>
<dbReference type="InterPro" id="IPR052404">
    <property type="entry name" value="SPP1-like_terminase"/>
</dbReference>
<dbReference type="GO" id="GO:0051276">
    <property type="term" value="P:chromosome organization"/>
    <property type="evidence" value="ECO:0007669"/>
    <property type="project" value="InterPro"/>
</dbReference>
<reference evidence="3 4" key="1">
    <citation type="submission" date="2019-03" db="EMBL/GenBank/DDBJ databases">
        <title>Freshwater and sediment microbial communities from various areas in North America, analyzing microbe dynamics in response to fracking.</title>
        <authorList>
            <person name="Lamendella R."/>
        </authorList>
    </citation>
    <scope>NUCLEOTIDE SEQUENCE [LARGE SCALE GENOMIC DNA]</scope>
    <source>
        <strain evidence="3 4">6_TX</strain>
    </source>
</reference>
<dbReference type="EMBL" id="SOEC01000004">
    <property type="protein sequence ID" value="TDX30768.1"/>
    <property type="molecule type" value="Genomic_DNA"/>
</dbReference>
<proteinExistence type="predicted"/>
<evidence type="ECO:0000256" key="1">
    <source>
        <dbReference type="ARBA" id="ARBA00022612"/>
    </source>
</evidence>
<sequence>MTNKAAGAVELTPKQARFVEEYLKDLNATQAAMRAGYSEKTAYRTAADNLKKPQIADAIQRAMNKRSERTQIDADFVLQGIARNIARCEQGSPVLDKSGDPVLTEGPDGQIAPMWRYDPTNALKGYEMLGRHLKMFTDKTEHSGEVGFVVQTAVPRDPGDDVE</sequence>
<dbReference type="RefSeq" id="WP_134016827.1">
    <property type="nucleotide sequence ID" value="NZ_SOEC01000004.1"/>
</dbReference>
<evidence type="ECO:0000313" key="4">
    <source>
        <dbReference type="Proteomes" id="UP000294489"/>
    </source>
</evidence>
<protein>
    <submittedName>
        <fullName evidence="3">Phage terminase small subunit</fullName>
    </submittedName>
</protein>